<keyword evidence="1" id="KW-1133">Transmembrane helix</keyword>
<evidence type="ECO:0000256" key="2">
    <source>
        <dbReference type="SAM" id="SignalP"/>
    </source>
</evidence>
<gene>
    <name evidence="3" type="ORF">CJ255_14410</name>
</gene>
<evidence type="ECO:0008006" key="5">
    <source>
        <dbReference type="Google" id="ProtNLM"/>
    </source>
</evidence>
<sequence length="179" mass="18965">MLRFTLIVLTLVFALTPQIAHACSCEPLPNPLEAHSQAALVFAGRVHTIVGNPADEGASLMMTFDLHEVWKGPEQPQVTLLTPSGSANCGYPFEHGTSYLVYAVVEGVELTTSSCTRTTPLANASNDIAALGPGIPIANGISDVSNVDMDIPWLPVMMIIASLLIAAVLFGPSLLGRRR</sequence>
<feature type="chain" id="PRO_5013105887" description="Tissue inhibitor of metalloproteinase" evidence="2">
    <location>
        <begin position="23"/>
        <end position="179"/>
    </location>
</feature>
<comment type="caution">
    <text evidence="3">The sequence shown here is derived from an EMBL/GenBank/DDBJ whole genome shotgun (WGS) entry which is preliminary data.</text>
</comment>
<evidence type="ECO:0000313" key="4">
    <source>
        <dbReference type="Proteomes" id="UP000220527"/>
    </source>
</evidence>
<feature type="transmembrane region" description="Helical" evidence="1">
    <location>
        <begin position="153"/>
        <end position="175"/>
    </location>
</feature>
<name>A0A2A6RHC0_9CHLR</name>
<dbReference type="Gene3D" id="2.40.50.120">
    <property type="match status" value="1"/>
</dbReference>
<dbReference type="AlphaFoldDB" id="A0A2A6RHC0"/>
<dbReference type="Proteomes" id="UP000220527">
    <property type="component" value="Unassembled WGS sequence"/>
</dbReference>
<dbReference type="EMBL" id="NQWI01000072">
    <property type="protein sequence ID" value="PDW02341.1"/>
    <property type="molecule type" value="Genomic_DNA"/>
</dbReference>
<reference evidence="4" key="1">
    <citation type="submission" date="2017-08" db="EMBL/GenBank/DDBJ databases">
        <authorList>
            <person name="Grouzdev D.S."/>
            <person name="Gaisin V.A."/>
            <person name="Rysina M.S."/>
            <person name="Gorlenko V.M."/>
        </authorList>
    </citation>
    <scope>NUCLEOTIDE SEQUENCE [LARGE SCALE GENOMIC DNA]</scope>
    <source>
        <strain evidence="4">Kir15-3F</strain>
    </source>
</reference>
<protein>
    <recommendedName>
        <fullName evidence="5">Tissue inhibitor of metalloproteinase</fullName>
    </recommendedName>
</protein>
<keyword evidence="4" id="KW-1185">Reference proteome</keyword>
<feature type="signal peptide" evidence="2">
    <location>
        <begin position="1"/>
        <end position="22"/>
    </location>
</feature>
<proteinExistence type="predicted"/>
<evidence type="ECO:0000313" key="3">
    <source>
        <dbReference type="EMBL" id="PDW02341.1"/>
    </source>
</evidence>
<keyword evidence="1" id="KW-0472">Membrane</keyword>
<organism evidence="3 4">
    <name type="scientific">Candidatus Viridilinea mediisalina</name>
    <dbReference type="NCBI Taxonomy" id="2024553"/>
    <lineage>
        <taxon>Bacteria</taxon>
        <taxon>Bacillati</taxon>
        <taxon>Chloroflexota</taxon>
        <taxon>Chloroflexia</taxon>
        <taxon>Chloroflexales</taxon>
        <taxon>Chloroflexineae</taxon>
        <taxon>Oscillochloridaceae</taxon>
        <taxon>Candidatus Viridilinea</taxon>
    </lineage>
</organism>
<dbReference type="InterPro" id="IPR008993">
    <property type="entry name" value="TIMP-like_OB-fold"/>
</dbReference>
<evidence type="ECO:0000256" key="1">
    <source>
        <dbReference type="SAM" id="Phobius"/>
    </source>
</evidence>
<dbReference type="SUPFAM" id="SSF50242">
    <property type="entry name" value="TIMP-like"/>
    <property type="match status" value="1"/>
</dbReference>
<keyword evidence="1" id="KW-0812">Transmembrane</keyword>
<keyword evidence="2" id="KW-0732">Signal</keyword>
<accession>A0A2A6RHC0</accession>